<keyword evidence="1" id="KW-0540">Nuclease</keyword>
<dbReference type="GO" id="GO:0008408">
    <property type="term" value="F:3'-5' exonuclease activity"/>
    <property type="evidence" value="ECO:0007669"/>
    <property type="project" value="InterPro"/>
</dbReference>
<comment type="caution">
    <text evidence="4">The sequence shown here is derived from an EMBL/GenBank/DDBJ whole genome shotgun (WGS) entry which is preliminary data.</text>
</comment>
<evidence type="ECO:0000256" key="2">
    <source>
        <dbReference type="ARBA" id="ARBA00022801"/>
    </source>
</evidence>
<dbReference type="GO" id="GO:0005737">
    <property type="term" value="C:cytoplasm"/>
    <property type="evidence" value="ECO:0007669"/>
    <property type="project" value="TreeGrafter"/>
</dbReference>
<dbReference type="InterPro" id="IPR036397">
    <property type="entry name" value="RNaseH_sf"/>
</dbReference>
<dbReference type="Gene3D" id="3.30.420.10">
    <property type="entry name" value="Ribonuclease H-like superfamily/Ribonuclease H"/>
    <property type="match status" value="1"/>
</dbReference>
<evidence type="ECO:0000259" key="3">
    <source>
        <dbReference type="Pfam" id="PF01612"/>
    </source>
</evidence>
<proteinExistence type="predicted"/>
<evidence type="ECO:0000313" key="4">
    <source>
        <dbReference type="EMBL" id="RZB64526.1"/>
    </source>
</evidence>
<gene>
    <name evidence="4" type="ORF">D0Y65_040854</name>
</gene>
<keyword evidence="5" id="KW-1185">Reference proteome</keyword>
<dbReference type="Pfam" id="PF01612">
    <property type="entry name" value="DNA_pol_A_exo1"/>
    <property type="match status" value="1"/>
</dbReference>
<dbReference type="AlphaFoldDB" id="A0A445GTG2"/>
<dbReference type="CDD" id="cd06141">
    <property type="entry name" value="WRN_exo"/>
    <property type="match status" value="1"/>
</dbReference>
<name>A0A445GTG2_GLYSO</name>
<organism evidence="4 5">
    <name type="scientific">Glycine soja</name>
    <name type="common">Wild soybean</name>
    <dbReference type="NCBI Taxonomy" id="3848"/>
    <lineage>
        <taxon>Eukaryota</taxon>
        <taxon>Viridiplantae</taxon>
        <taxon>Streptophyta</taxon>
        <taxon>Embryophyta</taxon>
        <taxon>Tracheophyta</taxon>
        <taxon>Spermatophyta</taxon>
        <taxon>Magnoliopsida</taxon>
        <taxon>eudicotyledons</taxon>
        <taxon>Gunneridae</taxon>
        <taxon>Pentapetalae</taxon>
        <taxon>rosids</taxon>
        <taxon>fabids</taxon>
        <taxon>Fabales</taxon>
        <taxon>Fabaceae</taxon>
        <taxon>Papilionoideae</taxon>
        <taxon>50 kb inversion clade</taxon>
        <taxon>NPAAA clade</taxon>
        <taxon>indigoferoid/millettioid clade</taxon>
        <taxon>Phaseoleae</taxon>
        <taxon>Glycine</taxon>
        <taxon>Glycine subgen. Soja</taxon>
    </lineage>
</organism>
<sequence>MDTVTTRKISFQHELHEIHTVGTELSVTVTAKASVVREWLSSRLYFRQQYVRRKRLVVGLGVQWTGGSDSPADTLQLCVGRRCLIFQLAHAKSVPKKLRTFLLDASHTFVGFWNHLDRRKLESSEHGLEMVRDPLDLRRYAKTEDGDDLTQASVEEIVEKCLGFEVEQRSEISMSNWNDEYLSDDQIAYATIDARCAFLIGRKSRAWERTASGVLGLIVPTLEFHRFTRIDERLILVFVSVRDDKIDLDLTDIHKREG</sequence>
<evidence type="ECO:0000313" key="5">
    <source>
        <dbReference type="Proteomes" id="UP000289340"/>
    </source>
</evidence>
<dbReference type="InterPro" id="IPR051132">
    <property type="entry name" value="3-5_Exonuclease_domain"/>
</dbReference>
<dbReference type="GO" id="GO:0003676">
    <property type="term" value="F:nucleic acid binding"/>
    <property type="evidence" value="ECO:0007669"/>
    <property type="project" value="InterPro"/>
</dbReference>
<dbReference type="InterPro" id="IPR012337">
    <property type="entry name" value="RNaseH-like_sf"/>
</dbReference>
<dbReference type="InterPro" id="IPR002562">
    <property type="entry name" value="3'-5'_exonuclease_dom"/>
</dbReference>
<protein>
    <recommendedName>
        <fullName evidence="3">3'-5' exonuclease domain-containing protein</fullName>
    </recommendedName>
</protein>
<feature type="domain" description="3'-5' exonuclease" evidence="3">
    <location>
        <begin position="75"/>
        <end position="198"/>
    </location>
</feature>
<dbReference type="GO" id="GO:0006139">
    <property type="term" value="P:nucleobase-containing compound metabolic process"/>
    <property type="evidence" value="ECO:0007669"/>
    <property type="project" value="InterPro"/>
</dbReference>
<accession>A0A445GTG2</accession>
<evidence type="ECO:0000256" key="1">
    <source>
        <dbReference type="ARBA" id="ARBA00022722"/>
    </source>
</evidence>
<dbReference type="EMBL" id="QZWG01000015">
    <property type="protein sequence ID" value="RZB64526.1"/>
    <property type="molecule type" value="Genomic_DNA"/>
</dbReference>
<dbReference type="PANTHER" id="PTHR13620:SF59">
    <property type="entry name" value="POLYNUCLEOTIDYL TRANSFERASE, RIBONUCLEASE H-LIKE SUPERFAMILY PROTEIN"/>
    <property type="match status" value="1"/>
</dbReference>
<dbReference type="SUPFAM" id="SSF53098">
    <property type="entry name" value="Ribonuclease H-like"/>
    <property type="match status" value="1"/>
</dbReference>
<dbReference type="GO" id="GO:0005634">
    <property type="term" value="C:nucleus"/>
    <property type="evidence" value="ECO:0007669"/>
    <property type="project" value="TreeGrafter"/>
</dbReference>
<keyword evidence="2" id="KW-0378">Hydrolase</keyword>
<dbReference type="FunFam" id="3.30.420.10:FF:000149">
    <property type="entry name" value="Polynucleotidyl transferase, ribonuclease H-like superfamily protein"/>
    <property type="match status" value="1"/>
</dbReference>
<reference evidence="4 5" key="1">
    <citation type="submission" date="2018-09" db="EMBL/GenBank/DDBJ databases">
        <title>A high-quality reference genome of wild soybean provides a powerful tool to mine soybean genomes.</title>
        <authorList>
            <person name="Xie M."/>
            <person name="Chung C.Y.L."/>
            <person name="Li M.-W."/>
            <person name="Wong F.-L."/>
            <person name="Chan T.-F."/>
            <person name="Lam H.-M."/>
        </authorList>
    </citation>
    <scope>NUCLEOTIDE SEQUENCE [LARGE SCALE GENOMIC DNA]</scope>
    <source>
        <strain evidence="5">cv. W05</strain>
        <tissue evidence="4">Hypocotyl of etiolated seedlings</tissue>
    </source>
</reference>
<dbReference type="Proteomes" id="UP000289340">
    <property type="component" value="Chromosome 15"/>
</dbReference>
<dbReference type="PANTHER" id="PTHR13620">
    <property type="entry name" value="3-5 EXONUCLEASE"/>
    <property type="match status" value="1"/>
</dbReference>